<accession>A0A6J5TFK1</accession>
<dbReference type="EMBL" id="CAEKDK010000001">
    <property type="protein sequence ID" value="CAB4262212.1"/>
    <property type="molecule type" value="Genomic_DNA"/>
</dbReference>
<name>A0A6J5TFK1_PRUAR</name>
<sequence length="68" mass="7626">MPHLTTYPEVDLALLKVGMRRLRAPWDEDGCSLDYIGDGRGLLVVVVRLECLMVVVVSNKTRVFKIAP</sequence>
<gene>
    <name evidence="1" type="ORF">CURHAP_LOCUS1339</name>
</gene>
<dbReference type="AlphaFoldDB" id="A0A6J5TFK1"/>
<dbReference type="Proteomes" id="UP000507222">
    <property type="component" value="Unassembled WGS sequence"/>
</dbReference>
<protein>
    <submittedName>
        <fullName evidence="1">Uncharacterized protein</fullName>
    </submittedName>
</protein>
<evidence type="ECO:0000313" key="2">
    <source>
        <dbReference type="Proteomes" id="UP000507222"/>
    </source>
</evidence>
<evidence type="ECO:0000313" key="1">
    <source>
        <dbReference type="EMBL" id="CAB4262212.1"/>
    </source>
</evidence>
<organism evidence="1 2">
    <name type="scientific">Prunus armeniaca</name>
    <name type="common">Apricot</name>
    <name type="synonym">Armeniaca vulgaris</name>
    <dbReference type="NCBI Taxonomy" id="36596"/>
    <lineage>
        <taxon>Eukaryota</taxon>
        <taxon>Viridiplantae</taxon>
        <taxon>Streptophyta</taxon>
        <taxon>Embryophyta</taxon>
        <taxon>Tracheophyta</taxon>
        <taxon>Spermatophyta</taxon>
        <taxon>Magnoliopsida</taxon>
        <taxon>eudicotyledons</taxon>
        <taxon>Gunneridae</taxon>
        <taxon>Pentapetalae</taxon>
        <taxon>rosids</taxon>
        <taxon>fabids</taxon>
        <taxon>Rosales</taxon>
        <taxon>Rosaceae</taxon>
        <taxon>Amygdaloideae</taxon>
        <taxon>Amygdaleae</taxon>
        <taxon>Prunus</taxon>
    </lineage>
</organism>
<proteinExistence type="predicted"/>
<reference evidence="1 2" key="1">
    <citation type="submission" date="2020-05" db="EMBL/GenBank/DDBJ databases">
        <authorList>
            <person name="Campoy J."/>
            <person name="Schneeberger K."/>
            <person name="Spophaly S."/>
        </authorList>
    </citation>
    <scope>NUCLEOTIDE SEQUENCE [LARGE SCALE GENOMIC DNA]</scope>
    <source>
        <strain evidence="1">PruArmRojPasFocal</strain>
    </source>
</reference>